<evidence type="ECO:0000256" key="7">
    <source>
        <dbReference type="ARBA" id="ARBA00023224"/>
    </source>
</evidence>
<evidence type="ECO:0000256" key="4">
    <source>
        <dbReference type="ARBA" id="ARBA00023040"/>
    </source>
</evidence>
<feature type="transmembrane region" description="Helical" evidence="9">
    <location>
        <begin position="67"/>
        <end position="86"/>
    </location>
</feature>
<dbReference type="PROSITE" id="PS50262">
    <property type="entry name" value="G_PROTEIN_RECEP_F1_2"/>
    <property type="match status" value="1"/>
</dbReference>
<reference evidence="11" key="1">
    <citation type="submission" date="2025-05" db="UniProtKB">
        <authorList>
            <consortium name="RefSeq"/>
        </authorList>
    </citation>
    <scope>NUCLEOTIDE SEQUENCE [LARGE SCALE GENOMIC DNA]</scope>
</reference>
<sequence>MGSTIGYNSNASVKNFTNIKENLPEIDALSLINLVVCAVILILGALGNGLVFYLFGLKFTKLKSFEIFIINLAVADFINAVIFPTKNILELTHLNFKQIGINGCKIVSFTSTTSMTVTALTLLTVSIDRFIAIKWPLHKRPYQGTVFVVIACTWLTATLMGSVYLIDGNVCLLSSNKKKTFECSSCIKGSERVVFVLTVFAVQTGFPIIVMVVLYTLIAIELSSNCKKRAFDEGKHNLKIHLAQNRKANKMVVLVVAVFSVCFLPFNLFYVFNLFIKQPIKNTKKIFNILSLFQMCNSIANPIIYSRLHNSFKDSIKKTIYLYCLSRPKKRSHQENTQFSIIKNTSLHYKKRSNSAASNGSVKTRLSSITTSHYEGDNERKLSEFTEEKYAFHDDS</sequence>
<keyword evidence="11" id="KW-1185">Reference proteome</keyword>
<organism evidence="11 12">
    <name type="scientific">Hydra vulgaris</name>
    <name type="common">Hydra</name>
    <name type="synonym">Hydra attenuata</name>
    <dbReference type="NCBI Taxonomy" id="6087"/>
    <lineage>
        <taxon>Eukaryota</taxon>
        <taxon>Metazoa</taxon>
        <taxon>Cnidaria</taxon>
        <taxon>Hydrozoa</taxon>
        <taxon>Hydroidolina</taxon>
        <taxon>Anthoathecata</taxon>
        <taxon>Aplanulata</taxon>
        <taxon>Hydridae</taxon>
        <taxon>Hydra</taxon>
    </lineage>
</organism>
<dbReference type="Pfam" id="PF00001">
    <property type="entry name" value="7tm_1"/>
    <property type="match status" value="1"/>
</dbReference>
<comment type="similarity">
    <text evidence="8">Belongs to the G-protein coupled receptor 1 family.</text>
</comment>
<evidence type="ECO:0000256" key="8">
    <source>
        <dbReference type="RuleBase" id="RU000688"/>
    </source>
</evidence>
<feature type="transmembrane region" description="Helical" evidence="9">
    <location>
        <begin position="31"/>
        <end position="55"/>
    </location>
</feature>
<dbReference type="Proteomes" id="UP001652625">
    <property type="component" value="Chromosome 02"/>
</dbReference>
<evidence type="ECO:0000256" key="6">
    <source>
        <dbReference type="ARBA" id="ARBA00023170"/>
    </source>
</evidence>
<dbReference type="PANTHER" id="PTHR45695:SF9">
    <property type="entry name" value="LEUCOKININ RECEPTOR"/>
    <property type="match status" value="1"/>
</dbReference>
<feature type="transmembrane region" description="Helical" evidence="9">
    <location>
        <begin position="146"/>
        <end position="166"/>
    </location>
</feature>
<feature type="domain" description="G-protein coupled receptors family 1 profile" evidence="10">
    <location>
        <begin position="47"/>
        <end position="305"/>
    </location>
</feature>
<keyword evidence="3 9" id="KW-1133">Transmembrane helix</keyword>
<proteinExistence type="inferred from homology"/>
<evidence type="ECO:0000256" key="2">
    <source>
        <dbReference type="ARBA" id="ARBA00022692"/>
    </source>
</evidence>
<feature type="transmembrane region" description="Helical" evidence="9">
    <location>
        <begin position="106"/>
        <end position="125"/>
    </location>
</feature>
<dbReference type="InterPro" id="IPR000276">
    <property type="entry name" value="GPCR_Rhodpsn"/>
</dbReference>
<dbReference type="InterPro" id="IPR017452">
    <property type="entry name" value="GPCR_Rhodpsn_7TM"/>
</dbReference>
<evidence type="ECO:0000256" key="3">
    <source>
        <dbReference type="ARBA" id="ARBA00022989"/>
    </source>
</evidence>
<gene>
    <name evidence="12" type="primary">LOC105846440</name>
</gene>
<accession>A0ABM4BFB3</accession>
<keyword evidence="5 9" id="KW-0472">Membrane</keyword>
<reference evidence="12" key="2">
    <citation type="submission" date="2025-08" db="UniProtKB">
        <authorList>
            <consortium name="RefSeq"/>
        </authorList>
    </citation>
    <scope>IDENTIFICATION</scope>
</reference>
<dbReference type="GeneID" id="105846440"/>
<dbReference type="PANTHER" id="PTHR45695">
    <property type="entry name" value="LEUCOKININ RECEPTOR-RELATED"/>
    <property type="match status" value="1"/>
</dbReference>
<feature type="transmembrane region" description="Helical" evidence="9">
    <location>
        <begin position="251"/>
        <end position="276"/>
    </location>
</feature>
<dbReference type="PROSITE" id="PS00237">
    <property type="entry name" value="G_PROTEIN_RECEP_F1_1"/>
    <property type="match status" value="1"/>
</dbReference>
<dbReference type="RefSeq" id="XP_065647659.1">
    <property type="nucleotide sequence ID" value="XM_065791587.1"/>
</dbReference>
<feature type="transmembrane region" description="Helical" evidence="9">
    <location>
        <begin position="194"/>
        <end position="220"/>
    </location>
</feature>
<dbReference type="PRINTS" id="PR00237">
    <property type="entry name" value="GPCRRHODOPSN"/>
</dbReference>
<keyword evidence="7 8" id="KW-0807">Transducer</keyword>
<evidence type="ECO:0000259" key="10">
    <source>
        <dbReference type="PROSITE" id="PS50262"/>
    </source>
</evidence>
<evidence type="ECO:0000256" key="1">
    <source>
        <dbReference type="ARBA" id="ARBA00004141"/>
    </source>
</evidence>
<protein>
    <submittedName>
        <fullName evidence="12">Bombesin receptor subtype-3</fullName>
    </submittedName>
</protein>
<dbReference type="CDD" id="cd00637">
    <property type="entry name" value="7tm_classA_rhodopsin-like"/>
    <property type="match status" value="1"/>
</dbReference>
<keyword evidence="6 8" id="KW-0675">Receptor</keyword>
<keyword evidence="4 8" id="KW-0297">G-protein coupled receptor</keyword>
<dbReference type="Gene3D" id="1.20.1070.10">
    <property type="entry name" value="Rhodopsin 7-helix transmembrane proteins"/>
    <property type="match status" value="1"/>
</dbReference>
<evidence type="ECO:0000256" key="9">
    <source>
        <dbReference type="SAM" id="Phobius"/>
    </source>
</evidence>
<evidence type="ECO:0000256" key="5">
    <source>
        <dbReference type="ARBA" id="ARBA00023136"/>
    </source>
</evidence>
<name>A0ABM4BFB3_HYDVU</name>
<comment type="subcellular location">
    <subcellularLocation>
        <location evidence="1">Membrane</location>
        <topology evidence="1">Multi-pass membrane protein</topology>
    </subcellularLocation>
</comment>
<keyword evidence="2 8" id="KW-0812">Transmembrane</keyword>
<dbReference type="SUPFAM" id="SSF81321">
    <property type="entry name" value="Family A G protein-coupled receptor-like"/>
    <property type="match status" value="1"/>
</dbReference>
<evidence type="ECO:0000313" key="12">
    <source>
        <dbReference type="RefSeq" id="XP_065647659.1"/>
    </source>
</evidence>
<evidence type="ECO:0000313" key="11">
    <source>
        <dbReference type="Proteomes" id="UP001652625"/>
    </source>
</evidence>